<keyword evidence="14" id="KW-0503">Monooxygenase</keyword>
<keyword evidence="19" id="KW-0753">Steroid metabolism</keyword>
<comment type="similarity">
    <text evidence="4">Belongs to the cytochrome P450 family.</text>
</comment>
<keyword evidence="27" id="KW-1185">Reference proteome</keyword>
<dbReference type="InterPro" id="IPR036396">
    <property type="entry name" value="Cyt_P450_sf"/>
</dbReference>
<keyword evidence="13 25" id="KW-0408">Iron</keyword>
<feature type="binding site" description="axial binding residue" evidence="25">
    <location>
        <position position="318"/>
    </location>
    <ligand>
        <name>heme</name>
        <dbReference type="ChEBI" id="CHEBI:30413"/>
    </ligand>
    <ligandPart>
        <name>Fe</name>
        <dbReference type="ChEBI" id="CHEBI:18248"/>
    </ligandPart>
</feature>
<organism evidence="26 27">
    <name type="scientific">Danaus plexippus plexippus</name>
    <dbReference type="NCBI Taxonomy" id="278856"/>
    <lineage>
        <taxon>Eukaryota</taxon>
        <taxon>Metazoa</taxon>
        <taxon>Ecdysozoa</taxon>
        <taxon>Arthropoda</taxon>
        <taxon>Hexapoda</taxon>
        <taxon>Insecta</taxon>
        <taxon>Pterygota</taxon>
        <taxon>Neoptera</taxon>
        <taxon>Endopterygota</taxon>
        <taxon>Lepidoptera</taxon>
        <taxon>Glossata</taxon>
        <taxon>Ditrysia</taxon>
        <taxon>Papilionoidea</taxon>
        <taxon>Nymphalidae</taxon>
        <taxon>Danainae</taxon>
        <taxon>Danaini</taxon>
        <taxon>Danaina</taxon>
        <taxon>Danaus</taxon>
        <taxon>Danaus</taxon>
    </lineage>
</organism>
<comment type="pathway">
    <text evidence="3">Lipid metabolism; C21-steroid hormone metabolism.</text>
</comment>
<dbReference type="STRING" id="278856.A0A212EYS5"/>
<evidence type="ECO:0000256" key="11">
    <source>
        <dbReference type="ARBA" id="ARBA00022946"/>
    </source>
</evidence>
<evidence type="ECO:0000256" key="5">
    <source>
        <dbReference type="ARBA" id="ARBA00012764"/>
    </source>
</evidence>
<evidence type="ECO:0000256" key="2">
    <source>
        <dbReference type="ARBA" id="ARBA00004637"/>
    </source>
</evidence>
<dbReference type="GO" id="GO:0004497">
    <property type="term" value="F:monooxygenase activity"/>
    <property type="evidence" value="ECO:0007669"/>
    <property type="project" value="UniProtKB-KW"/>
</dbReference>
<gene>
    <name evidence="26" type="ORF">KGM_207804</name>
</gene>
<keyword evidence="10" id="KW-0999">Mitochondrion inner membrane</keyword>
<evidence type="ECO:0000256" key="19">
    <source>
        <dbReference type="ARBA" id="ARBA00023221"/>
    </source>
</evidence>
<evidence type="ECO:0000256" key="9">
    <source>
        <dbReference type="ARBA" id="ARBA00022723"/>
    </source>
</evidence>
<dbReference type="PANTHER" id="PTHR24279">
    <property type="entry name" value="CYTOCHROME P450"/>
    <property type="match status" value="1"/>
</dbReference>
<keyword evidence="7" id="KW-0153">Cholesterol metabolism</keyword>
<protein>
    <recommendedName>
        <fullName evidence="6">Cholesterol side-chain cleavage enzyme, mitochondrial</fullName>
        <ecNumber evidence="5">1.14.15.6</ecNumber>
    </recommendedName>
    <alternativeName>
        <fullName evidence="21">CYPXIA1</fullName>
    </alternativeName>
    <alternativeName>
        <fullName evidence="23">Cholesterol desmolase</fullName>
    </alternativeName>
    <alternativeName>
        <fullName evidence="22">Cytochrome P450 11A1</fullName>
    </alternativeName>
    <alternativeName>
        <fullName evidence="24">Cytochrome P450(scc)</fullName>
    </alternativeName>
</protein>
<evidence type="ECO:0000256" key="1">
    <source>
        <dbReference type="ARBA" id="ARBA00001971"/>
    </source>
</evidence>
<evidence type="ECO:0000313" key="27">
    <source>
        <dbReference type="Proteomes" id="UP000007151"/>
    </source>
</evidence>
<dbReference type="KEGG" id="dpl:KGM_207804"/>
<evidence type="ECO:0000256" key="23">
    <source>
        <dbReference type="ARBA" id="ARBA00033274"/>
    </source>
</evidence>
<dbReference type="eggNOG" id="KOG0159">
    <property type="taxonomic scope" value="Eukaryota"/>
</dbReference>
<keyword evidence="18" id="KW-1207">Sterol metabolism</keyword>
<keyword evidence="11" id="KW-0809">Transit peptide</keyword>
<dbReference type="Pfam" id="PF00067">
    <property type="entry name" value="p450"/>
    <property type="match status" value="1"/>
</dbReference>
<dbReference type="PRINTS" id="PR00463">
    <property type="entry name" value="EP450I"/>
</dbReference>
<comment type="subcellular location">
    <subcellularLocation>
        <location evidence="2">Mitochondrion inner membrane</location>
        <topology evidence="2">Peripheral membrane protein</topology>
    </subcellularLocation>
</comment>
<keyword evidence="8 25" id="KW-0349">Heme</keyword>
<dbReference type="EMBL" id="AGBW02011442">
    <property type="protein sequence ID" value="OWR46642.1"/>
    <property type="molecule type" value="Genomic_DNA"/>
</dbReference>
<dbReference type="GO" id="GO:0005506">
    <property type="term" value="F:iron ion binding"/>
    <property type="evidence" value="ECO:0007669"/>
    <property type="project" value="InterPro"/>
</dbReference>
<evidence type="ECO:0000256" key="6">
    <source>
        <dbReference type="ARBA" id="ARBA00019844"/>
    </source>
</evidence>
<evidence type="ECO:0000256" key="25">
    <source>
        <dbReference type="PIRSR" id="PIRSR602401-1"/>
    </source>
</evidence>
<dbReference type="EC" id="1.14.15.6" evidence="5"/>
<dbReference type="InterPro" id="IPR050479">
    <property type="entry name" value="CYP11_CYP27_families"/>
</dbReference>
<comment type="caution">
    <text evidence="26">The sequence shown here is derived from an EMBL/GenBank/DDBJ whole genome shotgun (WGS) entry which is preliminary data.</text>
</comment>
<dbReference type="Gene3D" id="1.10.630.10">
    <property type="entry name" value="Cytochrome P450"/>
    <property type="match status" value="1"/>
</dbReference>
<dbReference type="InterPro" id="IPR002401">
    <property type="entry name" value="Cyt_P450_E_grp-I"/>
</dbReference>
<evidence type="ECO:0000256" key="8">
    <source>
        <dbReference type="ARBA" id="ARBA00022617"/>
    </source>
</evidence>
<comment type="cofactor">
    <cofactor evidence="1 25">
        <name>heme</name>
        <dbReference type="ChEBI" id="CHEBI:30413"/>
    </cofactor>
</comment>
<dbReference type="InParanoid" id="A0A212EYS5"/>
<dbReference type="PRINTS" id="PR00385">
    <property type="entry name" value="P450"/>
</dbReference>
<proteinExistence type="inferred from homology"/>
<keyword evidence="20" id="KW-0755">Steroidogenesis</keyword>
<evidence type="ECO:0000256" key="24">
    <source>
        <dbReference type="ARBA" id="ARBA00033394"/>
    </source>
</evidence>
<keyword evidence="9 25" id="KW-0479">Metal-binding</keyword>
<evidence type="ECO:0000256" key="10">
    <source>
        <dbReference type="ARBA" id="ARBA00022792"/>
    </source>
</evidence>
<dbReference type="SUPFAM" id="SSF48264">
    <property type="entry name" value="Cytochrome P450"/>
    <property type="match status" value="1"/>
</dbReference>
<evidence type="ECO:0000313" key="26">
    <source>
        <dbReference type="EMBL" id="OWR46642.1"/>
    </source>
</evidence>
<evidence type="ECO:0000256" key="22">
    <source>
        <dbReference type="ARBA" id="ARBA00032666"/>
    </source>
</evidence>
<dbReference type="GO" id="GO:0020037">
    <property type="term" value="F:heme binding"/>
    <property type="evidence" value="ECO:0007669"/>
    <property type="project" value="InterPro"/>
</dbReference>
<keyword evidence="17" id="KW-0472">Membrane</keyword>
<evidence type="ECO:0000256" key="13">
    <source>
        <dbReference type="ARBA" id="ARBA00023004"/>
    </source>
</evidence>
<evidence type="ECO:0000256" key="21">
    <source>
        <dbReference type="ARBA" id="ARBA00030343"/>
    </source>
</evidence>
<dbReference type="FunCoup" id="A0A212EYS5">
    <property type="interactions" value="23"/>
</dbReference>
<keyword evidence="16" id="KW-0496">Mitochondrion</keyword>
<evidence type="ECO:0000256" key="4">
    <source>
        <dbReference type="ARBA" id="ARBA00010617"/>
    </source>
</evidence>
<evidence type="ECO:0000256" key="18">
    <source>
        <dbReference type="ARBA" id="ARBA00023166"/>
    </source>
</evidence>
<evidence type="ECO:0000256" key="15">
    <source>
        <dbReference type="ARBA" id="ARBA00023098"/>
    </source>
</evidence>
<reference evidence="26 27" key="1">
    <citation type="journal article" date="2011" name="Cell">
        <title>The monarch butterfly genome yields insights into long-distance migration.</title>
        <authorList>
            <person name="Zhan S."/>
            <person name="Merlin C."/>
            <person name="Boore J.L."/>
            <person name="Reppert S.M."/>
        </authorList>
    </citation>
    <scope>NUCLEOTIDE SEQUENCE [LARGE SCALE GENOMIC DNA]</scope>
    <source>
        <strain evidence="26">F-2</strain>
    </source>
</reference>
<evidence type="ECO:0000256" key="7">
    <source>
        <dbReference type="ARBA" id="ARBA00022548"/>
    </source>
</evidence>
<evidence type="ECO:0000256" key="20">
    <source>
        <dbReference type="ARBA" id="ARBA00023250"/>
    </source>
</evidence>
<dbReference type="GO" id="GO:0016705">
    <property type="term" value="F:oxidoreductase activity, acting on paired donors, with incorporation or reduction of molecular oxygen"/>
    <property type="evidence" value="ECO:0007669"/>
    <property type="project" value="InterPro"/>
</dbReference>
<accession>A0A212EYS5</accession>
<keyword evidence="15" id="KW-0443">Lipid metabolism</keyword>
<dbReference type="PANTHER" id="PTHR24279:SF3">
    <property type="entry name" value="CHOLESTEROL SIDE-CHAIN CLEAVAGE ENZYME, MITOCHONDRIAL"/>
    <property type="match status" value="1"/>
</dbReference>
<evidence type="ECO:0000256" key="12">
    <source>
        <dbReference type="ARBA" id="ARBA00023002"/>
    </source>
</evidence>
<dbReference type="Proteomes" id="UP000007151">
    <property type="component" value="Unassembled WGS sequence"/>
</dbReference>
<evidence type="ECO:0000256" key="3">
    <source>
        <dbReference type="ARBA" id="ARBA00005108"/>
    </source>
</evidence>
<name>A0A212EYS5_DANPL</name>
<evidence type="ECO:0000256" key="17">
    <source>
        <dbReference type="ARBA" id="ARBA00023136"/>
    </source>
</evidence>
<dbReference type="AlphaFoldDB" id="A0A212EYS5"/>
<sequence>MFRLKKISQMKIVKQKSYILPVKNYLTISDMPKPKSLPIIGTKLEFLAAGGANKDTMQTWKLNLEKGCRFPNIESELYRLSSNVIINILLGTHSLELSDHYNEMLSLFSDSMKKIFQTTTKLYSIPVNWCQKLNLKVWRDFKESVDLTLFLGRKITREMMFNKNKSDGLLKRMTEENMSPEIITRIVSDLIIAAGDTTTYTALWTLLLLTRNEDTLKESRKGDQKYIKYIVKESMRLYPVAPFLTRILPQETILGDYKLSKGTPIIASIYTTGRDKQNFSEPNSFLPYRWDKTDPRKKDLINHVPPATLPFALGSRSCIGKKIAMKQLSEFISQITYNFDLKCNNNQQIKSVTSQILIPDQNIDFSLSVRKQ</sequence>
<evidence type="ECO:0000256" key="14">
    <source>
        <dbReference type="ARBA" id="ARBA00023033"/>
    </source>
</evidence>
<evidence type="ECO:0000256" key="16">
    <source>
        <dbReference type="ARBA" id="ARBA00023128"/>
    </source>
</evidence>
<keyword evidence="12" id="KW-0560">Oxidoreductase</keyword>
<dbReference type="InterPro" id="IPR001128">
    <property type="entry name" value="Cyt_P450"/>
</dbReference>